<gene>
    <name evidence="1" type="ORF">SAMN05421736_12646</name>
</gene>
<sequence>MQRQITKMRVMILYDKIVRLNDQLTESFFEKQVADEQSSYAGGIIDEKTGIPSPSHVGTASVIAGWICAYVNPDSAFFRSDSLKARLNKALEYMLTEQHADGTISPGWTNYHSPPDTAFIVTGFVQIYMLLEKQNVRSLLDIQNKILLFLERAVPAMLTGGCHTPNHRWVLTSALAHLYDIFQKQELADRAEAWLREGIDMTEDGEWTERSNGIYNSVSNILLYHTARLLNKEELLLYVRKNLEMMTYLVHPNGEVVTDYSGRQDFGVKYNLSPYHLVYCLLAVHDNNPSFAAMATLAAASLTEMGPVNNHVMLGYLLFPEIKKLTVDDGKGSLPTNYEVIMNENHPVASKLKKLETVGHQGKIAHSSLHTSFGTPVVRYRKEDVSGTLMCRTPSFFSLRYGDAGLLGIQLFTSFTPGLVDMDSLKKENDGYLLEKKMEKGYYGPIPDRYLTESPDLRPPTTSTWYLLPHQHRKTTHNQLHIVQIRVIPGDDQWQLQVQSDERKDVFTQLVFIFDINGELSGEGITEIEESCYFWKQGKLTFSQGREQLILASGAHEHWLEEIQQTAGQTIGRQKCKAVKVNLVTPFDKTFRIQWRRQ</sequence>
<proteinExistence type="predicted"/>
<evidence type="ECO:0000313" key="1">
    <source>
        <dbReference type="EMBL" id="SDZ65832.1"/>
    </source>
</evidence>
<evidence type="ECO:0000313" key="2">
    <source>
        <dbReference type="Proteomes" id="UP000198935"/>
    </source>
</evidence>
<keyword evidence="2" id="KW-1185">Reference proteome</keyword>
<dbReference type="InterPro" id="IPR008930">
    <property type="entry name" value="Terpenoid_cyclase/PrenylTrfase"/>
</dbReference>
<dbReference type="AlphaFoldDB" id="A0A1H3UTU2"/>
<dbReference type="SUPFAM" id="SSF48239">
    <property type="entry name" value="Terpenoid cyclases/Protein prenyltransferases"/>
    <property type="match status" value="1"/>
</dbReference>
<evidence type="ECO:0008006" key="3">
    <source>
        <dbReference type="Google" id="ProtNLM"/>
    </source>
</evidence>
<protein>
    <recommendedName>
        <fullName evidence="3">Heparinase II/III-like protein</fullName>
    </recommendedName>
</protein>
<accession>A0A1H3UTU2</accession>
<dbReference type="STRING" id="1503961.SAMN05421736_12646"/>
<name>A0A1H3UTU2_9BACI</name>
<dbReference type="Proteomes" id="UP000198935">
    <property type="component" value="Unassembled WGS sequence"/>
</dbReference>
<organism evidence="1 2">
    <name type="scientific">Evansella caseinilytica</name>
    <dbReference type="NCBI Taxonomy" id="1503961"/>
    <lineage>
        <taxon>Bacteria</taxon>
        <taxon>Bacillati</taxon>
        <taxon>Bacillota</taxon>
        <taxon>Bacilli</taxon>
        <taxon>Bacillales</taxon>
        <taxon>Bacillaceae</taxon>
        <taxon>Evansella</taxon>
    </lineage>
</organism>
<dbReference type="EMBL" id="FNPI01000026">
    <property type="protein sequence ID" value="SDZ65832.1"/>
    <property type="molecule type" value="Genomic_DNA"/>
</dbReference>
<reference evidence="2" key="1">
    <citation type="submission" date="2016-10" db="EMBL/GenBank/DDBJ databases">
        <authorList>
            <person name="Varghese N."/>
            <person name="Submissions S."/>
        </authorList>
    </citation>
    <scope>NUCLEOTIDE SEQUENCE [LARGE SCALE GENOMIC DNA]</scope>
    <source>
        <strain evidence="2">SP</strain>
    </source>
</reference>